<dbReference type="Gene3D" id="2.60.120.260">
    <property type="entry name" value="Galactose-binding domain-like"/>
    <property type="match status" value="1"/>
</dbReference>
<sequence length="460" mass="49890">MLPILSVLLGLLLCAFVKAGTVIVPGAIWYDTDGNEIQAHGTGILQVGDIFYWFGEDKADNSALFSAVTCYTSTDLVNWARQNDALTPIAGTNISSSDIVERPKVIYNEKNAEYVMWFHSDNSDYGLAMVGVATAETPCGPYAYRGSFNPLGAQSRDESVFQDDDAERTAYLLYASDNNQDFKISRMDSNYYNVTEVVSELEGATLEAPGMVKRDDARALLNHSIATTHFSTTGVLAVCLSYKWLGPKSQQSISGNWSAQADIAPEDTNTYCSQNAYDLPLGSNAIYMGDRWDSILLGNSRYTWYPLSWASGVPQIVYADLWKVDYAAGTYSVMNGTAYYAADGTLGGTAVMLNNTYNGYEGVGYLGDGGTLTMTVEGIGAEQWVSLYYANADSTWRNTTISVNGGSSVVVDQPNTGGVDVVFSVPVQLYLAKGSNTLLIGADQSNYAGDMYQISVYTEN</sequence>
<comment type="similarity">
    <text evidence="1 4">Belongs to the glycosyl hydrolase 43 family.</text>
</comment>
<dbReference type="SUPFAM" id="SSF49785">
    <property type="entry name" value="Galactose-binding domain-like"/>
    <property type="match status" value="1"/>
</dbReference>
<reference evidence="7 8" key="1">
    <citation type="journal article" date="2012" name="Appl. Environ. Microbiol.">
        <title>Short-read sequencing for genomic analysis of the brown rot fungus Fibroporia radiculosa.</title>
        <authorList>
            <person name="Tang J.D."/>
            <person name="Perkins A.D."/>
            <person name="Sonstegard T.S."/>
            <person name="Schroeder S.G."/>
            <person name="Burgess S.C."/>
            <person name="Diehl S.V."/>
        </authorList>
    </citation>
    <scope>NUCLEOTIDE SEQUENCE [LARGE SCALE GENOMIC DNA]</scope>
    <source>
        <strain evidence="7 8">TFFH 294</strain>
    </source>
</reference>
<protein>
    <recommendedName>
        <fullName evidence="6">CBM6 domain-containing protein</fullName>
    </recommendedName>
</protein>
<proteinExistence type="inferred from homology"/>
<evidence type="ECO:0000313" key="8">
    <source>
        <dbReference type="Proteomes" id="UP000006352"/>
    </source>
</evidence>
<dbReference type="InterPro" id="IPR006710">
    <property type="entry name" value="Glyco_hydro_43"/>
</dbReference>
<evidence type="ECO:0000256" key="4">
    <source>
        <dbReference type="RuleBase" id="RU361187"/>
    </source>
</evidence>
<evidence type="ECO:0000256" key="3">
    <source>
        <dbReference type="ARBA" id="ARBA00023295"/>
    </source>
</evidence>
<evidence type="ECO:0000256" key="1">
    <source>
        <dbReference type="ARBA" id="ARBA00009865"/>
    </source>
</evidence>
<keyword evidence="2 4" id="KW-0378">Hydrolase</keyword>
<feature type="signal peptide" evidence="5">
    <location>
        <begin position="1"/>
        <end position="19"/>
    </location>
</feature>
<dbReference type="Proteomes" id="UP000006352">
    <property type="component" value="Unassembled WGS sequence"/>
</dbReference>
<dbReference type="InterPro" id="IPR008979">
    <property type="entry name" value="Galactose-bd-like_sf"/>
</dbReference>
<keyword evidence="8" id="KW-1185">Reference proteome</keyword>
<dbReference type="InParanoid" id="J4GK76"/>
<dbReference type="PROSITE" id="PS51175">
    <property type="entry name" value="CBM6"/>
    <property type="match status" value="1"/>
</dbReference>
<dbReference type="AlphaFoldDB" id="J4GK76"/>
<dbReference type="CDD" id="cd18821">
    <property type="entry name" value="GH43_Pc3Gal43A-like"/>
    <property type="match status" value="1"/>
</dbReference>
<feature type="chain" id="PRO_5003778450" description="CBM6 domain-containing protein" evidence="5">
    <location>
        <begin position="20"/>
        <end position="460"/>
    </location>
</feature>
<dbReference type="EMBL" id="HE796932">
    <property type="protein sequence ID" value="CCL99415.1"/>
    <property type="molecule type" value="Genomic_DNA"/>
</dbReference>
<dbReference type="GeneID" id="24094326"/>
<dbReference type="Gene3D" id="2.115.10.20">
    <property type="entry name" value="Glycosyl hydrolase domain, family 43"/>
    <property type="match status" value="1"/>
</dbReference>
<dbReference type="InterPro" id="IPR005084">
    <property type="entry name" value="CBM6"/>
</dbReference>
<keyword evidence="3 4" id="KW-0326">Glycosidase</keyword>
<evidence type="ECO:0000256" key="2">
    <source>
        <dbReference type="ARBA" id="ARBA00022801"/>
    </source>
</evidence>
<dbReference type="Pfam" id="PF04616">
    <property type="entry name" value="Glyco_hydro_43"/>
    <property type="match status" value="1"/>
</dbReference>
<dbReference type="OrthoDB" id="9970295at2759"/>
<dbReference type="PANTHER" id="PTHR22925">
    <property type="entry name" value="GLYCOSYL HYDROLASE 43 FAMILY MEMBER"/>
    <property type="match status" value="1"/>
</dbReference>
<keyword evidence="5" id="KW-0732">Signal</keyword>
<dbReference type="GO" id="GO:0005975">
    <property type="term" value="P:carbohydrate metabolic process"/>
    <property type="evidence" value="ECO:0007669"/>
    <property type="project" value="InterPro"/>
</dbReference>
<evidence type="ECO:0000256" key="5">
    <source>
        <dbReference type="SAM" id="SignalP"/>
    </source>
</evidence>
<accession>J4GK76</accession>
<dbReference type="STRING" id="599839.J4GK76"/>
<feature type="domain" description="CBM6" evidence="6">
    <location>
        <begin position="337"/>
        <end position="455"/>
    </location>
</feature>
<dbReference type="GO" id="GO:0030246">
    <property type="term" value="F:carbohydrate binding"/>
    <property type="evidence" value="ECO:0007669"/>
    <property type="project" value="InterPro"/>
</dbReference>
<evidence type="ECO:0000313" key="7">
    <source>
        <dbReference type="EMBL" id="CCL99415.1"/>
    </source>
</evidence>
<gene>
    <name evidence="7" type="ORF">FIBRA_01433</name>
</gene>
<dbReference type="GO" id="GO:0004553">
    <property type="term" value="F:hydrolase activity, hydrolyzing O-glycosyl compounds"/>
    <property type="evidence" value="ECO:0007669"/>
    <property type="project" value="InterPro"/>
</dbReference>
<organism evidence="7 8">
    <name type="scientific">Fibroporia radiculosa</name>
    <dbReference type="NCBI Taxonomy" id="599839"/>
    <lineage>
        <taxon>Eukaryota</taxon>
        <taxon>Fungi</taxon>
        <taxon>Dikarya</taxon>
        <taxon>Basidiomycota</taxon>
        <taxon>Agaricomycotina</taxon>
        <taxon>Agaricomycetes</taxon>
        <taxon>Polyporales</taxon>
        <taxon>Fibroporiaceae</taxon>
        <taxon>Fibroporia</taxon>
    </lineage>
</organism>
<name>J4GK76_9APHY</name>
<dbReference type="HOGENOM" id="CLU_016116_1_1_1"/>
<dbReference type="RefSeq" id="XP_012178698.1">
    <property type="nucleotide sequence ID" value="XM_012323308.1"/>
</dbReference>
<evidence type="ECO:0000259" key="6">
    <source>
        <dbReference type="PROSITE" id="PS51175"/>
    </source>
</evidence>
<dbReference type="SUPFAM" id="SSF75005">
    <property type="entry name" value="Arabinanase/levansucrase/invertase"/>
    <property type="match status" value="1"/>
</dbReference>
<dbReference type="InterPro" id="IPR023296">
    <property type="entry name" value="Glyco_hydro_beta-prop_sf"/>
</dbReference>
<dbReference type="CDD" id="cd04081">
    <property type="entry name" value="CBM35_galactosidase-like"/>
    <property type="match status" value="1"/>
</dbReference>
<dbReference type="PANTHER" id="PTHR22925:SF3">
    <property type="entry name" value="GLYCOSYL HYDROLASE FAMILY PROTEIN 43"/>
    <property type="match status" value="1"/>
</dbReference>